<evidence type="ECO:0000313" key="5">
    <source>
        <dbReference type="EMBL" id="SEA26245.1"/>
    </source>
</evidence>
<dbReference type="InterPro" id="IPR000182">
    <property type="entry name" value="GNAT_dom"/>
</dbReference>
<keyword evidence="1" id="KW-0436">Ligase</keyword>
<dbReference type="InterPro" id="IPR032875">
    <property type="entry name" value="Succ_CoA_lig_flav_dom"/>
</dbReference>
<feature type="domain" description="N-acetyltransferase" evidence="4">
    <location>
        <begin position="757"/>
        <end position="914"/>
    </location>
</feature>
<dbReference type="GO" id="GO:0016747">
    <property type="term" value="F:acyltransferase activity, transferring groups other than amino-acyl groups"/>
    <property type="evidence" value="ECO:0007669"/>
    <property type="project" value="InterPro"/>
</dbReference>
<organism evidence="5 6">
    <name type="scientific">Marinobacterium iners DSM 11526</name>
    <dbReference type="NCBI Taxonomy" id="1122198"/>
    <lineage>
        <taxon>Bacteria</taxon>
        <taxon>Pseudomonadati</taxon>
        <taxon>Pseudomonadota</taxon>
        <taxon>Gammaproteobacteria</taxon>
        <taxon>Oceanospirillales</taxon>
        <taxon>Oceanospirillaceae</taxon>
        <taxon>Marinobacterium</taxon>
    </lineage>
</organism>
<evidence type="ECO:0000256" key="1">
    <source>
        <dbReference type="ARBA" id="ARBA00022598"/>
    </source>
</evidence>
<dbReference type="InterPro" id="IPR016102">
    <property type="entry name" value="Succinyl-CoA_synth-like"/>
</dbReference>
<dbReference type="InterPro" id="IPR016181">
    <property type="entry name" value="Acyl_CoA_acyltransferase"/>
</dbReference>
<dbReference type="PANTHER" id="PTHR43334:SF1">
    <property type="entry name" value="3-HYDROXYPROPIONATE--COA LIGASE [ADP-FORMING]"/>
    <property type="match status" value="1"/>
</dbReference>
<evidence type="ECO:0000256" key="3">
    <source>
        <dbReference type="ARBA" id="ARBA00022840"/>
    </source>
</evidence>
<dbReference type="Gene3D" id="3.30.470.20">
    <property type="entry name" value="ATP-grasp fold, B domain"/>
    <property type="match status" value="1"/>
</dbReference>
<keyword evidence="5" id="KW-0808">Transferase</keyword>
<reference evidence="6" key="1">
    <citation type="submission" date="2016-10" db="EMBL/GenBank/DDBJ databases">
        <authorList>
            <person name="Varghese N."/>
            <person name="Submissions S."/>
        </authorList>
    </citation>
    <scope>NUCLEOTIDE SEQUENCE [LARGE SCALE GENOMIC DNA]</scope>
    <source>
        <strain evidence="6">DSM 11526</strain>
    </source>
</reference>
<dbReference type="SUPFAM" id="SSF55729">
    <property type="entry name" value="Acyl-CoA N-acyltransferases (Nat)"/>
    <property type="match status" value="1"/>
</dbReference>
<dbReference type="Pfam" id="PF13302">
    <property type="entry name" value="Acetyltransf_3"/>
    <property type="match status" value="1"/>
</dbReference>
<protein>
    <submittedName>
        <fullName evidence="5">Acetyltransferase</fullName>
    </submittedName>
</protein>
<dbReference type="PROSITE" id="PS51186">
    <property type="entry name" value="GNAT"/>
    <property type="match status" value="1"/>
</dbReference>
<sequence>MLECTPAQPAIRGSKRVSTKYLKRFFKPESIAIFGASEREDSMGGIVLRNLLDSGYVGKLMAVNAQGYEQVNGVHCYRSLSDLPEMPDLAIICSPPESVAGIIRKLGANMVKAAMILTGGLSNSDSDYSRSLREEVREAARPYGIRILGPDCMGLLVPGSKLNASYAHVNISKGKVAYVGQSGLLGTAMIDWASGQEIGFSHFLTLGEGVDVDLPAIIDYLAKDPTTHAILLQMDRIIGSARDFVSAVRAASRNKLVLVLKSNIIQDGRMSVELAPGVDDEDRVYDAALRRAGAVRVETSDQLFNALETLSRMKPMRGERLAIVCNGMGPNALANDRLLRKQGKLSEITEETRTALEAILPAEWNGRNPVDLNADATPERFAEAIRLLTKDPNVDAVLTIHAPTRMAASVATADEVIKVARKTPRNVLTCWMGRFSAIEARNHCNAAGIPTFMTPEESVDAFMQMVDYHRNQAAMRQTPAPYHLHNLPNRKRARQMLQDAYAEGRDYLTHSEASDLLDLYEIPTPNTGYADDIVGVVELARQMGGSVAVKALHQDNLYPFFYDSSAYQRWRDLALDLYSISEVRHATTKLAYRVSERYQPEQTHGFVVQQMKRGFQSLQINVGVTRDPVFGPLILFGVGGYAIDVLADRNIMLPPLNFALARQLVKRSRVYNIISENSYQVERDVDHLCELLIRLSEMVVDLPELKCLEINPLLLNKRGLLAVDCAVSLGEAARLSISPYPEHLNENVSLRRSGRKAILRAIRGEDEPAHLEFFNSLSPESIRLRYFYSRGVPSHAELANWTQIDYDREMAFIVSAPKLSGAGFETLGVVRAVTDADNIRSEFSIVIRDDMQGEGLGVMLMQKTIDYCTSRGTLQLVGSTMPSNKGMQGLARKLGFKISYNMEEDVVDMKMMLNEPTEDWQIYRLQH</sequence>
<dbReference type="SUPFAM" id="SSF52210">
    <property type="entry name" value="Succinyl-CoA synthetase domains"/>
    <property type="match status" value="2"/>
</dbReference>
<dbReference type="Gene3D" id="3.40.50.720">
    <property type="entry name" value="NAD(P)-binding Rossmann-like Domain"/>
    <property type="match status" value="1"/>
</dbReference>
<dbReference type="PANTHER" id="PTHR43334">
    <property type="entry name" value="ACETATE--COA LIGASE [ADP-FORMING]"/>
    <property type="match status" value="1"/>
</dbReference>
<dbReference type="Gene3D" id="3.40.630.30">
    <property type="match status" value="1"/>
</dbReference>
<keyword evidence="6" id="KW-1185">Reference proteome</keyword>
<dbReference type="Pfam" id="PF13549">
    <property type="entry name" value="ATP-grasp_5"/>
    <property type="match status" value="1"/>
</dbReference>
<dbReference type="InterPro" id="IPR051538">
    <property type="entry name" value="Acyl-CoA_Synth/Transferase"/>
</dbReference>
<dbReference type="Gene3D" id="3.30.1490.20">
    <property type="entry name" value="ATP-grasp fold, A domain"/>
    <property type="match status" value="1"/>
</dbReference>
<evidence type="ECO:0000259" key="4">
    <source>
        <dbReference type="PROSITE" id="PS51186"/>
    </source>
</evidence>
<dbReference type="InterPro" id="IPR036291">
    <property type="entry name" value="NAD(P)-bd_dom_sf"/>
</dbReference>
<keyword evidence="2" id="KW-0547">Nucleotide-binding</keyword>
<dbReference type="InterPro" id="IPR003781">
    <property type="entry name" value="CoA-bd"/>
</dbReference>
<evidence type="ECO:0000256" key="2">
    <source>
        <dbReference type="ARBA" id="ARBA00022741"/>
    </source>
</evidence>
<dbReference type="SMART" id="SM00881">
    <property type="entry name" value="CoA_binding"/>
    <property type="match status" value="1"/>
</dbReference>
<dbReference type="SUPFAM" id="SSF56059">
    <property type="entry name" value="Glutathione synthetase ATP-binding domain-like"/>
    <property type="match status" value="1"/>
</dbReference>
<dbReference type="GO" id="GO:0016874">
    <property type="term" value="F:ligase activity"/>
    <property type="evidence" value="ECO:0007669"/>
    <property type="project" value="UniProtKB-KW"/>
</dbReference>
<dbReference type="Pfam" id="PF13607">
    <property type="entry name" value="Succ_CoA_lig"/>
    <property type="match status" value="1"/>
</dbReference>
<dbReference type="InterPro" id="IPR013815">
    <property type="entry name" value="ATP_grasp_subdomain_1"/>
</dbReference>
<accession>A0A1H3ZRL2</accession>
<dbReference type="SUPFAM" id="SSF51735">
    <property type="entry name" value="NAD(P)-binding Rossmann-fold domains"/>
    <property type="match status" value="1"/>
</dbReference>
<dbReference type="Proteomes" id="UP000242469">
    <property type="component" value="Unassembled WGS sequence"/>
</dbReference>
<dbReference type="Gene3D" id="3.40.50.261">
    <property type="entry name" value="Succinyl-CoA synthetase domains"/>
    <property type="match status" value="2"/>
</dbReference>
<dbReference type="AlphaFoldDB" id="A0A1H3ZRL2"/>
<dbReference type="STRING" id="1122198.SAMN02745729_102143"/>
<gene>
    <name evidence="5" type="ORF">SAMN02745729_102143</name>
</gene>
<evidence type="ECO:0000313" key="6">
    <source>
        <dbReference type="Proteomes" id="UP000242469"/>
    </source>
</evidence>
<dbReference type="GO" id="GO:0005524">
    <property type="term" value="F:ATP binding"/>
    <property type="evidence" value="ECO:0007669"/>
    <property type="project" value="UniProtKB-KW"/>
</dbReference>
<dbReference type="Pfam" id="PF13380">
    <property type="entry name" value="CoA_binding_2"/>
    <property type="match status" value="1"/>
</dbReference>
<proteinExistence type="predicted"/>
<name>A0A1H3ZRL2_9GAMM</name>
<keyword evidence="3" id="KW-0067">ATP-binding</keyword>
<dbReference type="EMBL" id="FNRJ01000002">
    <property type="protein sequence ID" value="SEA26245.1"/>
    <property type="molecule type" value="Genomic_DNA"/>
</dbReference>